<keyword evidence="2" id="KW-1185">Reference proteome</keyword>
<dbReference type="Proteomes" id="UP001143747">
    <property type="component" value="Unassembled WGS sequence"/>
</dbReference>
<accession>A0A9Q4PY38</accession>
<organism evidence="1 2">
    <name type="scientific">Methanogenium marinum</name>
    <dbReference type="NCBI Taxonomy" id="348610"/>
    <lineage>
        <taxon>Archaea</taxon>
        <taxon>Methanobacteriati</taxon>
        <taxon>Methanobacteriota</taxon>
        <taxon>Stenosarchaea group</taxon>
        <taxon>Methanomicrobia</taxon>
        <taxon>Methanomicrobiales</taxon>
        <taxon>Methanomicrobiaceae</taxon>
        <taxon>Methanogenium</taxon>
    </lineage>
</organism>
<dbReference type="AlphaFoldDB" id="A0A9Q4PY38"/>
<proteinExistence type="predicted"/>
<dbReference type="EMBL" id="JAKELO010000002">
    <property type="protein sequence ID" value="MDE4907948.1"/>
    <property type="molecule type" value="Genomic_DNA"/>
</dbReference>
<sequence>MEQKGSRKNSLKPSPSAGILALGLPSVLSYSAANLTFTGVRVLDYLDENGNLPESKDQLGDGECVQHFSFNLLSHAGLQYLQRSNASTPIIDMLL</sequence>
<reference evidence="1" key="1">
    <citation type="submission" date="2022-01" db="EMBL/GenBank/DDBJ databases">
        <title>Draft genome of Methanogenium marinum DSM 15558.</title>
        <authorList>
            <person name="Chen S.-C."/>
            <person name="You Y.-T."/>
        </authorList>
    </citation>
    <scope>NUCLEOTIDE SEQUENCE</scope>
    <source>
        <strain evidence="1">DSM 15558</strain>
    </source>
</reference>
<protein>
    <submittedName>
        <fullName evidence="1">Uncharacterized protein</fullName>
    </submittedName>
</protein>
<evidence type="ECO:0000313" key="1">
    <source>
        <dbReference type="EMBL" id="MDE4907948.1"/>
    </source>
</evidence>
<comment type="caution">
    <text evidence="1">The sequence shown here is derived from an EMBL/GenBank/DDBJ whole genome shotgun (WGS) entry which is preliminary data.</text>
</comment>
<gene>
    <name evidence="1" type="ORF">L0665_04905</name>
</gene>
<dbReference type="RefSeq" id="WP_274924589.1">
    <property type="nucleotide sequence ID" value="NZ_JAKELO010000002.1"/>
</dbReference>
<name>A0A9Q4PY38_9EURY</name>
<evidence type="ECO:0000313" key="2">
    <source>
        <dbReference type="Proteomes" id="UP001143747"/>
    </source>
</evidence>